<evidence type="ECO:0000259" key="6">
    <source>
        <dbReference type="SMART" id="SM00829"/>
    </source>
</evidence>
<protein>
    <submittedName>
        <fullName evidence="7">Zinc-dependent alcohol dehydrogenase family protein</fullName>
    </submittedName>
</protein>
<dbReference type="InterPro" id="IPR013154">
    <property type="entry name" value="ADH-like_N"/>
</dbReference>
<dbReference type="EMBL" id="BAABHM010000016">
    <property type="protein sequence ID" value="GAA4709639.1"/>
    <property type="molecule type" value="Genomic_DNA"/>
</dbReference>
<keyword evidence="4" id="KW-0560">Oxidoreductase</keyword>
<dbReference type="Proteomes" id="UP001500843">
    <property type="component" value="Unassembled WGS sequence"/>
</dbReference>
<evidence type="ECO:0000256" key="1">
    <source>
        <dbReference type="ARBA" id="ARBA00001947"/>
    </source>
</evidence>
<dbReference type="Pfam" id="PF08240">
    <property type="entry name" value="ADH_N"/>
    <property type="match status" value="1"/>
</dbReference>
<sequence length="360" mass="37841">MPGPAPGARPRPRARLRSVLNGRMRGAIIHGPGDVRFEERPDPVIVEPTDAVVRTVASCVCGSDLWRYRGISRVKRPTPIGHEYVGVVEEIGTAVTTVKPGDFVVGGFKHSDNTCAVCRKGMQANCLHGGGFDGCQAEKIRIPNADGTLLATPGEPDAELIPSLLSLSDVMCTGWHAAVSAGVGPGSSVVVVGDGAVGLSGVLAAAQLGATTIIAMSRHESRQKVAEEFGATHIVAERGEQGLAQVLELTEGIGADAVLECVGTEEARAQSVELVRPGGTIGLVGVPHGDLPTDTLFWGNKGIRGGVAPVRAYLPHLLDLVWKREIDPGKVFDLTLPLSEVADAYRAMDERRAIKVLLQS</sequence>
<evidence type="ECO:0000256" key="4">
    <source>
        <dbReference type="ARBA" id="ARBA00023002"/>
    </source>
</evidence>
<dbReference type="InterPro" id="IPR013149">
    <property type="entry name" value="ADH-like_C"/>
</dbReference>
<dbReference type="InterPro" id="IPR011032">
    <property type="entry name" value="GroES-like_sf"/>
</dbReference>
<gene>
    <name evidence="7" type="ORF">GCM10023198_35510</name>
</gene>
<dbReference type="SMART" id="SM00829">
    <property type="entry name" value="PKS_ER"/>
    <property type="match status" value="1"/>
</dbReference>
<keyword evidence="3 5" id="KW-0862">Zinc</keyword>
<evidence type="ECO:0000313" key="7">
    <source>
        <dbReference type="EMBL" id="GAA4709639.1"/>
    </source>
</evidence>
<dbReference type="InterPro" id="IPR002328">
    <property type="entry name" value="ADH_Zn_CS"/>
</dbReference>
<keyword evidence="8" id="KW-1185">Reference proteome</keyword>
<evidence type="ECO:0000256" key="3">
    <source>
        <dbReference type="ARBA" id="ARBA00022833"/>
    </source>
</evidence>
<evidence type="ECO:0000256" key="2">
    <source>
        <dbReference type="ARBA" id="ARBA00022723"/>
    </source>
</evidence>
<dbReference type="InterPro" id="IPR020843">
    <property type="entry name" value="ER"/>
</dbReference>
<dbReference type="SUPFAM" id="SSF50129">
    <property type="entry name" value="GroES-like"/>
    <property type="match status" value="1"/>
</dbReference>
<organism evidence="7 8">
    <name type="scientific">Promicromonospora umidemergens</name>
    <dbReference type="NCBI Taxonomy" id="629679"/>
    <lineage>
        <taxon>Bacteria</taxon>
        <taxon>Bacillati</taxon>
        <taxon>Actinomycetota</taxon>
        <taxon>Actinomycetes</taxon>
        <taxon>Micrococcales</taxon>
        <taxon>Promicromonosporaceae</taxon>
        <taxon>Promicromonospora</taxon>
    </lineage>
</organism>
<accession>A0ABP8XJW3</accession>
<name>A0ABP8XJW3_9MICO</name>
<dbReference type="PANTHER" id="PTHR42813:SF2">
    <property type="entry name" value="DEHYDROGENASE, ZINC-CONTAINING, PUTATIVE (AFU_ORTHOLOGUE AFUA_2G02810)-RELATED"/>
    <property type="match status" value="1"/>
</dbReference>
<dbReference type="InterPro" id="IPR036291">
    <property type="entry name" value="NAD(P)-bd_dom_sf"/>
</dbReference>
<dbReference type="Gene3D" id="3.90.180.10">
    <property type="entry name" value="Medium-chain alcohol dehydrogenases, catalytic domain"/>
    <property type="match status" value="1"/>
</dbReference>
<comment type="similarity">
    <text evidence="5">Belongs to the zinc-containing alcohol dehydrogenase family.</text>
</comment>
<dbReference type="SUPFAM" id="SSF51735">
    <property type="entry name" value="NAD(P)-binding Rossmann-fold domains"/>
    <property type="match status" value="1"/>
</dbReference>
<comment type="caution">
    <text evidence="7">The sequence shown here is derived from an EMBL/GenBank/DDBJ whole genome shotgun (WGS) entry which is preliminary data.</text>
</comment>
<comment type="cofactor">
    <cofactor evidence="1 5">
        <name>Zn(2+)</name>
        <dbReference type="ChEBI" id="CHEBI:29105"/>
    </cofactor>
</comment>
<keyword evidence="2 5" id="KW-0479">Metal-binding</keyword>
<dbReference type="PANTHER" id="PTHR42813">
    <property type="entry name" value="ZINC-TYPE ALCOHOL DEHYDROGENASE-LIKE"/>
    <property type="match status" value="1"/>
</dbReference>
<evidence type="ECO:0000313" key="8">
    <source>
        <dbReference type="Proteomes" id="UP001500843"/>
    </source>
</evidence>
<dbReference type="CDD" id="cd08287">
    <property type="entry name" value="FDH_like_ADH3"/>
    <property type="match status" value="1"/>
</dbReference>
<reference evidence="8" key="1">
    <citation type="journal article" date="2019" name="Int. J. Syst. Evol. Microbiol.">
        <title>The Global Catalogue of Microorganisms (GCM) 10K type strain sequencing project: providing services to taxonomists for standard genome sequencing and annotation.</title>
        <authorList>
            <consortium name="The Broad Institute Genomics Platform"/>
            <consortium name="The Broad Institute Genome Sequencing Center for Infectious Disease"/>
            <person name="Wu L."/>
            <person name="Ma J."/>
        </authorList>
    </citation>
    <scope>NUCLEOTIDE SEQUENCE [LARGE SCALE GENOMIC DNA]</scope>
    <source>
        <strain evidence="8">JCM 17975</strain>
    </source>
</reference>
<feature type="domain" description="Enoyl reductase (ER)" evidence="6">
    <location>
        <begin position="31"/>
        <end position="358"/>
    </location>
</feature>
<dbReference type="Gene3D" id="3.40.50.720">
    <property type="entry name" value="NAD(P)-binding Rossmann-like Domain"/>
    <property type="match status" value="1"/>
</dbReference>
<dbReference type="PROSITE" id="PS00059">
    <property type="entry name" value="ADH_ZINC"/>
    <property type="match status" value="1"/>
</dbReference>
<dbReference type="Pfam" id="PF00107">
    <property type="entry name" value="ADH_zinc_N"/>
    <property type="match status" value="1"/>
</dbReference>
<evidence type="ECO:0000256" key="5">
    <source>
        <dbReference type="RuleBase" id="RU361277"/>
    </source>
</evidence>
<proteinExistence type="inferred from homology"/>